<dbReference type="Proteomes" id="UP001341840">
    <property type="component" value="Unassembled WGS sequence"/>
</dbReference>
<comment type="caution">
    <text evidence="1">The sequence shown here is derived from an EMBL/GenBank/DDBJ whole genome shotgun (WGS) entry which is preliminary data.</text>
</comment>
<sequence length="155" mass="17049">MQTPASQKVTTVAENEYGASNGTEDGVVVKGKAVDTNAKTMSHFVEEDDVADLNYDAQTLKEKEEVVLLGACMVGCCQGALWDRKCHAMATSLECLSRCDIDKNTRGCWFVPVRVTSEEEAMKKEKMVDLCTGQKLLEVGWEEELMPPITELGLP</sequence>
<dbReference type="EMBL" id="JASCZI010151629">
    <property type="protein sequence ID" value="MED6173800.1"/>
    <property type="molecule type" value="Genomic_DNA"/>
</dbReference>
<evidence type="ECO:0000313" key="1">
    <source>
        <dbReference type="EMBL" id="MED6173800.1"/>
    </source>
</evidence>
<accession>A0ABU6VMB2</accession>
<reference evidence="1 2" key="1">
    <citation type="journal article" date="2023" name="Plants (Basel)">
        <title>Bridging the Gap: Combining Genomics and Transcriptomics Approaches to Understand Stylosanthes scabra, an Orphan Legume from the Brazilian Caatinga.</title>
        <authorList>
            <person name="Ferreira-Neto J.R.C."/>
            <person name="da Silva M.D."/>
            <person name="Binneck E."/>
            <person name="de Melo N.F."/>
            <person name="da Silva R.H."/>
            <person name="de Melo A.L.T.M."/>
            <person name="Pandolfi V."/>
            <person name="Bustamante F.O."/>
            <person name="Brasileiro-Vidal A.C."/>
            <person name="Benko-Iseppon A.M."/>
        </authorList>
    </citation>
    <scope>NUCLEOTIDE SEQUENCE [LARGE SCALE GENOMIC DNA]</scope>
    <source>
        <tissue evidence="1">Leaves</tissue>
    </source>
</reference>
<organism evidence="1 2">
    <name type="scientific">Stylosanthes scabra</name>
    <dbReference type="NCBI Taxonomy" id="79078"/>
    <lineage>
        <taxon>Eukaryota</taxon>
        <taxon>Viridiplantae</taxon>
        <taxon>Streptophyta</taxon>
        <taxon>Embryophyta</taxon>
        <taxon>Tracheophyta</taxon>
        <taxon>Spermatophyta</taxon>
        <taxon>Magnoliopsida</taxon>
        <taxon>eudicotyledons</taxon>
        <taxon>Gunneridae</taxon>
        <taxon>Pentapetalae</taxon>
        <taxon>rosids</taxon>
        <taxon>fabids</taxon>
        <taxon>Fabales</taxon>
        <taxon>Fabaceae</taxon>
        <taxon>Papilionoideae</taxon>
        <taxon>50 kb inversion clade</taxon>
        <taxon>dalbergioids sensu lato</taxon>
        <taxon>Dalbergieae</taxon>
        <taxon>Pterocarpus clade</taxon>
        <taxon>Stylosanthes</taxon>
    </lineage>
</organism>
<evidence type="ECO:0000313" key="2">
    <source>
        <dbReference type="Proteomes" id="UP001341840"/>
    </source>
</evidence>
<proteinExistence type="predicted"/>
<gene>
    <name evidence="1" type="ORF">PIB30_063041</name>
</gene>
<protein>
    <submittedName>
        <fullName evidence="1">Uncharacterized protein</fullName>
    </submittedName>
</protein>
<keyword evidence="2" id="KW-1185">Reference proteome</keyword>
<name>A0ABU6VMB2_9FABA</name>